<dbReference type="PANTHER" id="PTHR13610">
    <property type="entry name" value="METHYLTRANSFERASE DOMAIN-CONTAINING PROTEIN"/>
    <property type="match status" value="1"/>
</dbReference>
<dbReference type="PhylomeDB" id="A0A0D2UDQ6"/>
<dbReference type="PANTHER" id="PTHR13610:SF9">
    <property type="entry name" value="FI06469P"/>
    <property type="match status" value="1"/>
</dbReference>
<keyword evidence="2" id="KW-0489">Methyltransferase</keyword>
<dbReference type="Proteomes" id="UP000008743">
    <property type="component" value="Unassembled WGS sequence"/>
</dbReference>
<evidence type="ECO:0000256" key="6">
    <source>
        <dbReference type="SAM" id="Phobius"/>
    </source>
</evidence>
<keyword evidence="8" id="KW-1185">Reference proteome</keyword>
<keyword evidence="3" id="KW-0808">Transferase</keyword>
<dbReference type="EMBL" id="KE346365">
    <property type="protein sequence ID" value="KJE93191.1"/>
    <property type="molecule type" value="Genomic_DNA"/>
</dbReference>
<dbReference type="GO" id="GO:0032259">
    <property type="term" value="P:methylation"/>
    <property type="evidence" value="ECO:0007669"/>
    <property type="project" value="UniProtKB-KW"/>
</dbReference>
<evidence type="ECO:0000256" key="5">
    <source>
        <dbReference type="SAM" id="MobiDB-lite"/>
    </source>
</evidence>
<keyword evidence="6" id="KW-0812">Transmembrane</keyword>
<dbReference type="InParanoid" id="A0A0D2UDQ6"/>
<protein>
    <submittedName>
        <fullName evidence="7">Uncharacterized protein</fullName>
    </submittedName>
</protein>
<dbReference type="RefSeq" id="XP_004347841.1">
    <property type="nucleotide sequence ID" value="XM_004347791.2"/>
</dbReference>
<evidence type="ECO:0000256" key="1">
    <source>
        <dbReference type="ARBA" id="ARBA00010633"/>
    </source>
</evidence>
<keyword evidence="4" id="KW-0949">S-adenosyl-L-methionine</keyword>
<evidence type="ECO:0000256" key="3">
    <source>
        <dbReference type="ARBA" id="ARBA00022679"/>
    </source>
</evidence>
<proteinExistence type="inferred from homology"/>
<feature type="compositionally biased region" description="Low complexity" evidence="5">
    <location>
        <begin position="18"/>
        <end position="28"/>
    </location>
</feature>
<keyword evidence="6" id="KW-1133">Transmembrane helix</keyword>
<feature type="compositionally biased region" description="Polar residues" evidence="5">
    <location>
        <begin position="236"/>
        <end position="245"/>
    </location>
</feature>
<reference evidence="8" key="1">
    <citation type="submission" date="2011-02" db="EMBL/GenBank/DDBJ databases">
        <title>The Genome Sequence of Capsaspora owczarzaki ATCC 30864.</title>
        <authorList>
            <person name="Russ C."/>
            <person name="Cuomo C."/>
            <person name="Burger G."/>
            <person name="Gray M.W."/>
            <person name="Holland P.W.H."/>
            <person name="King N."/>
            <person name="Lang F.B.F."/>
            <person name="Roger A.J."/>
            <person name="Ruiz-Trillo I."/>
            <person name="Young S.K."/>
            <person name="Zeng Q."/>
            <person name="Gargeya S."/>
            <person name="Alvarado L."/>
            <person name="Berlin A."/>
            <person name="Chapman S.B."/>
            <person name="Chen Z."/>
            <person name="Freedman E."/>
            <person name="Gellesch M."/>
            <person name="Goldberg J."/>
            <person name="Griggs A."/>
            <person name="Gujja S."/>
            <person name="Heilman E."/>
            <person name="Heiman D."/>
            <person name="Howarth C."/>
            <person name="Mehta T."/>
            <person name="Neiman D."/>
            <person name="Pearson M."/>
            <person name="Roberts A."/>
            <person name="Saif S."/>
            <person name="Shea T."/>
            <person name="Shenoy N."/>
            <person name="Sisk P."/>
            <person name="Stolte C."/>
            <person name="Sykes S."/>
            <person name="White J."/>
            <person name="Yandava C."/>
            <person name="Haas B."/>
            <person name="Nusbaum C."/>
            <person name="Birren B."/>
        </authorList>
    </citation>
    <scope>NUCLEOTIDE SEQUENCE</scope>
    <source>
        <strain evidence="8">ATCC 30864</strain>
    </source>
</reference>
<dbReference type="InterPro" id="IPR029063">
    <property type="entry name" value="SAM-dependent_MTases_sf"/>
</dbReference>
<evidence type="ECO:0000313" key="8">
    <source>
        <dbReference type="Proteomes" id="UP000008743"/>
    </source>
</evidence>
<comment type="similarity">
    <text evidence="1">Belongs to the ANT/ATPSC lysine N-methyltransferase family.</text>
</comment>
<keyword evidence="6" id="KW-0472">Membrane</keyword>
<evidence type="ECO:0000313" key="7">
    <source>
        <dbReference type="EMBL" id="KJE93191.1"/>
    </source>
</evidence>
<dbReference type="OMA" id="NPWLVAY"/>
<feature type="region of interest" description="Disordered" evidence="5">
    <location>
        <begin position="1"/>
        <end position="28"/>
    </location>
</feature>
<dbReference type="GO" id="GO:0016279">
    <property type="term" value="F:protein-lysine N-methyltransferase activity"/>
    <property type="evidence" value="ECO:0007669"/>
    <property type="project" value="InterPro"/>
</dbReference>
<sequence length="245" mass="26470">MQAAPSDPSRSPSPSPSPSLATQTTTTTPAASSSRKWVFLAVGGASLVGFYAVIVPFLAPAFRKHCLPFVPASPRQIQLVLNQCKPTGTLVDLGSGDGRVVIAAAKQLRIPCTGYELNRWLVYYSRYSAWRNGVGHLCKFETRNLWHVNLTPFSQVVIFGVKEMFADLERKFAQELQPSATVIAGRFALPTWQSDPTRDVVDPKGEMGIHSVWTYSVGANQQQTSAVSASAAPETDASSPATTTQ</sequence>
<gene>
    <name evidence="7" type="ORF">CAOG_004016</name>
</gene>
<accession>A0A0D2UDQ6</accession>
<dbReference type="AlphaFoldDB" id="A0A0D2UDQ6"/>
<feature type="region of interest" description="Disordered" evidence="5">
    <location>
        <begin position="224"/>
        <end position="245"/>
    </location>
</feature>
<dbReference type="STRING" id="595528.A0A0D2UDQ6"/>
<evidence type="ECO:0000256" key="2">
    <source>
        <dbReference type="ARBA" id="ARBA00022603"/>
    </source>
</evidence>
<name>A0A0D2UDQ6_CAPO3</name>
<dbReference type="GO" id="GO:1905706">
    <property type="term" value="P:regulation of mitochondrial ATP synthesis coupled proton transport"/>
    <property type="evidence" value="ECO:0007669"/>
    <property type="project" value="TreeGrafter"/>
</dbReference>
<dbReference type="GO" id="GO:0005739">
    <property type="term" value="C:mitochondrion"/>
    <property type="evidence" value="ECO:0007669"/>
    <property type="project" value="TreeGrafter"/>
</dbReference>
<organism evidence="7 8">
    <name type="scientific">Capsaspora owczarzaki (strain ATCC 30864)</name>
    <dbReference type="NCBI Taxonomy" id="595528"/>
    <lineage>
        <taxon>Eukaryota</taxon>
        <taxon>Filasterea</taxon>
        <taxon>Capsaspora</taxon>
    </lineage>
</organism>
<feature type="transmembrane region" description="Helical" evidence="6">
    <location>
        <begin position="37"/>
        <end position="59"/>
    </location>
</feature>
<dbReference type="Gene3D" id="3.40.50.150">
    <property type="entry name" value="Vaccinia Virus protein VP39"/>
    <property type="match status" value="1"/>
</dbReference>
<evidence type="ECO:0000256" key="4">
    <source>
        <dbReference type="ARBA" id="ARBA00022691"/>
    </source>
</evidence>
<dbReference type="OrthoDB" id="66144at2759"/>
<dbReference type="InterPro" id="IPR026170">
    <property type="entry name" value="FAM173A/B"/>
</dbReference>
<feature type="compositionally biased region" description="Low complexity" evidence="5">
    <location>
        <begin position="1"/>
        <end position="10"/>
    </location>
</feature>
<dbReference type="eggNOG" id="KOG4058">
    <property type="taxonomic scope" value="Eukaryota"/>
</dbReference>
<dbReference type="SUPFAM" id="SSF53335">
    <property type="entry name" value="S-adenosyl-L-methionine-dependent methyltransferases"/>
    <property type="match status" value="1"/>
</dbReference>